<evidence type="ECO:0000313" key="2">
    <source>
        <dbReference type="Proteomes" id="UP000092462"/>
    </source>
</evidence>
<keyword evidence="2" id="KW-1185">Reference proteome</keyword>
<organism evidence="1 2">
    <name type="scientific">Phlebotomus papatasi</name>
    <name type="common">Sandfly</name>
    <dbReference type="NCBI Taxonomy" id="29031"/>
    <lineage>
        <taxon>Eukaryota</taxon>
        <taxon>Metazoa</taxon>
        <taxon>Ecdysozoa</taxon>
        <taxon>Arthropoda</taxon>
        <taxon>Hexapoda</taxon>
        <taxon>Insecta</taxon>
        <taxon>Pterygota</taxon>
        <taxon>Neoptera</taxon>
        <taxon>Endopterygota</taxon>
        <taxon>Diptera</taxon>
        <taxon>Nematocera</taxon>
        <taxon>Psychodoidea</taxon>
        <taxon>Psychodidae</taxon>
        <taxon>Phlebotomus</taxon>
        <taxon>Phlebotomus</taxon>
    </lineage>
</organism>
<dbReference type="EMBL" id="AJVK01059032">
    <property type="status" value="NOT_ANNOTATED_CDS"/>
    <property type="molecule type" value="Genomic_DNA"/>
</dbReference>
<reference evidence="1" key="1">
    <citation type="submission" date="2022-08" db="UniProtKB">
        <authorList>
            <consortium name="EnsemblMetazoa"/>
        </authorList>
    </citation>
    <scope>IDENTIFICATION</scope>
    <source>
        <strain evidence="1">Israel</strain>
    </source>
</reference>
<protein>
    <submittedName>
        <fullName evidence="1">Uncharacterized protein</fullName>
    </submittedName>
</protein>
<evidence type="ECO:0000313" key="1">
    <source>
        <dbReference type="EnsemblMetazoa" id="PPAI006910-PA"/>
    </source>
</evidence>
<dbReference type="VEuPathDB" id="VectorBase:PPAPM1_002987"/>
<name>A0A1B0DFU9_PHLPP</name>
<dbReference type="Proteomes" id="UP000092462">
    <property type="component" value="Unassembled WGS sequence"/>
</dbReference>
<dbReference type="AlphaFoldDB" id="A0A1B0DFU9"/>
<dbReference type="VEuPathDB" id="VectorBase:PPAI006910"/>
<sequence>MTTNSASNILRRLENKVDELTRENKDLKTQCAAMKDALDEIMEMTRSDLRNHLERWQAVYRTREYRMIKKSSAKKPEMDKDKKVIDLKELTPIPKSQVPKSILSAATTLCEDLPKPFSSKVNQSP</sequence>
<dbReference type="EnsemblMetazoa" id="PPAI006910-RA">
    <property type="protein sequence ID" value="PPAI006910-PA"/>
    <property type="gene ID" value="PPAI006910"/>
</dbReference>
<proteinExistence type="predicted"/>
<accession>A0A1B0DFU9</accession>